<evidence type="ECO:0000256" key="3">
    <source>
        <dbReference type="ARBA" id="ARBA00001954"/>
    </source>
</evidence>
<dbReference type="Pfam" id="PF00149">
    <property type="entry name" value="Metallophos"/>
    <property type="match status" value="1"/>
</dbReference>
<comment type="cofactor">
    <cofactor evidence="3">
        <name>Fe(2+)</name>
        <dbReference type="ChEBI" id="CHEBI:29033"/>
    </cofactor>
</comment>
<evidence type="ECO:0000256" key="5">
    <source>
        <dbReference type="ARBA" id="ARBA00006045"/>
    </source>
</evidence>
<dbReference type="EMBL" id="GGEC01032119">
    <property type="protein sequence ID" value="MBX12603.1"/>
    <property type="molecule type" value="Transcribed_RNA"/>
</dbReference>
<proteinExistence type="inferred from homology"/>
<dbReference type="EMBL" id="GGEC01032116">
    <property type="protein sequence ID" value="MBX12600.1"/>
    <property type="molecule type" value="Transcribed_RNA"/>
</dbReference>
<evidence type="ECO:0000256" key="9">
    <source>
        <dbReference type="ARBA" id="ARBA00022833"/>
    </source>
</evidence>
<dbReference type="InterPro" id="IPR004843">
    <property type="entry name" value="Calcineurin-like_PHP"/>
</dbReference>
<keyword evidence="7" id="KW-0479">Metal-binding</keyword>
<comment type="similarity">
    <text evidence="5">Belongs to the lariat debranching enzyme family.</text>
</comment>
<dbReference type="PANTHER" id="PTHR12849:SF0">
    <property type="entry name" value="LARIAT DEBRANCHING ENZYME"/>
    <property type="match status" value="1"/>
</dbReference>
<feature type="domain" description="Calcineurin-like phosphoesterase" evidence="13">
    <location>
        <begin position="1"/>
        <end position="229"/>
    </location>
</feature>
<accession>A0A2P2L3Q3</accession>
<dbReference type="AlphaFoldDB" id="A0A2P2L3Q3"/>
<dbReference type="FunFam" id="3.60.21.10:FF:000035">
    <property type="entry name" value="Lariat debranching enzyme"/>
    <property type="match status" value="1"/>
</dbReference>
<dbReference type="GO" id="GO:0008419">
    <property type="term" value="F:RNA lariat debranching enzyme activity"/>
    <property type="evidence" value="ECO:0007669"/>
    <property type="project" value="TreeGrafter"/>
</dbReference>
<evidence type="ECO:0000256" key="4">
    <source>
        <dbReference type="ARBA" id="ARBA00004123"/>
    </source>
</evidence>
<feature type="domain" description="Lariat debranching enzyme C-terminal" evidence="14">
    <location>
        <begin position="243"/>
        <end position="264"/>
    </location>
</feature>
<reference evidence="15" key="1">
    <citation type="submission" date="2018-02" db="EMBL/GenBank/DDBJ databases">
        <title>Rhizophora mucronata_Transcriptome.</title>
        <authorList>
            <person name="Meera S.P."/>
            <person name="Sreeshan A."/>
            <person name="Augustine A."/>
        </authorList>
    </citation>
    <scope>NUCLEOTIDE SEQUENCE</scope>
    <source>
        <tissue evidence="15">Leaf</tissue>
    </source>
</reference>
<evidence type="ECO:0000256" key="7">
    <source>
        <dbReference type="ARBA" id="ARBA00022723"/>
    </source>
</evidence>
<dbReference type="SUPFAM" id="SSF56300">
    <property type="entry name" value="Metallo-dependent phosphatases"/>
    <property type="match status" value="1"/>
</dbReference>
<name>A0A2P2L3Q3_RHIMU</name>
<keyword evidence="8" id="KW-0378">Hydrolase</keyword>
<keyword evidence="9" id="KW-0862">Zinc</keyword>
<evidence type="ECO:0000256" key="10">
    <source>
        <dbReference type="ARBA" id="ARBA00023004"/>
    </source>
</evidence>
<dbReference type="Pfam" id="PF05011">
    <property type="entry name" value="DBR1"/>
    <property type="match status" value="1"/>
</dbReference>
<organism evidence="15">
    <name type="scientific">Rhizophora mucronata</name>
    <name type="common">Asiatic mangrove</name>
    <dbReference type="NCBI Taxonomy" id="61149"/>
    <lineage>
        <taxon>Eukaryota</taxon>
        <taxon>Viridiplantae</taxon>
        <taxon>Streptophyta</taxon>
        <taxon>Embryophyta</taxon>
        <taxon>Tracheophyta</taxon>
        <taxon>Spermatophyta</taxon>
        <taxon>Magnoliopsida</taxon>
        <taxon>eudicotyledons</taxon>
        <taxon>Gunneridae</taxon>
        <taxon>Pentapetalae</taxon>
        <taxon>rosids</taxon>
        <taxon>fabids</taxon>
        <taxon>Malpighiales</taxon>
        <taxon>Rhizophoraceae</taxon>
        <taxon>Rhizophora</taxon>
    </lineage>
</organism>
<evidence type="ECO:0000256" key="8">
    <source>
        <dbReference type="ARBA" id="ARBA00022801"/>
    </source>
</evidence>
<dbReference type="GO" id="GO:0000398">
    <property type="term" value="P:mRNA splicing, via spliceosome"/>
    <property type="evidence" value="ECO:0007669"/>
    <property type="project" value="TreeGrafter"/>
</dbReference>
<dbReference type="PANTHER" id="PTHR12849">
    <property type="entry name" value="RNA LARIAT DEBRANCHING ENZYME"/>
    <property type="match status" value="1"/>
</dbReference>
<evidence type="ECO:0000313" key="15">
    <source>
        <dbReference type="EMBL" id="MBX12605.1"/>
    </source>
</evidence>
<evidence type="ECO:0000259" key="14">
    <source>
        <dbReference type="Pfam" id="PF05011"/>
    </source>
</evidence>
<dbReference type="InterPro" id="IPR041816">
    <property type="entry name" value="Dbr1_N"/>
</dbReference>
<dbReference type="InterPro" id="IPR007708">
    <property type="entry name" value="DBR1_C"/>
</dbReference>
<evidence type="ECO:0000256" key="1">
    <source>
        <dbReference type="ARBA" id="ARBA00001936"/>
    </source>
</evidence>
<evidence type="ECO:0000259" key="13">
    <source>
        <dbReference type="Pfam" id="PF00149"/>
    </source>
</evidence>
<evidence type="ECO:0000256" key="2">
    <source>
        <dbReference type="ARBA" id="ARBA00001947"/>
    </source>
</evidence>
<comment type="cofactor">
    <cofactor evidence="2">
        <name>Zn(2+)</name>
        <dbReference type="ChEBI" id="CHEBI:29105"/>
    </cofactor>
</comment>
<protein>
    <submittedName>
        <fullName evidence="15">Uncharacterized protein MANES_03G006700</fullName>
    </submittedName>
</protein>
<dbReference type="Gene3D" id="3.60.21.10">
    <property type="match status" value="1"/>
</dbReference>
<keyword evidence="10" id="KW-0408">Iron</keyword>
<evidence type="ECO:0000256" key="11">
    <source>
        <dbReference type="ARBA" id="ARBA00023211"/>
    </source>
</evidence>
<evidence type="ECO:0000256" key="12">
    <source>
        <dbReference type="ARBA" id="ARBA00023242"/>
    </source>
</evidence>
<keyword evidence="6" id="KW-0507">mRNA processing</keyword>
<comment type="subcellular location">
    <subcellularLocation>
        <location evidence="4">Nucleus</location>
    </subcellularLocation>
</comment>
<dbReference type="CDD" id="cd00844">
    <property type="entry name" value="MPP_Dbr1_N"/>
    <property type="match status" value="1"/>
</dbReference>
<dbReference type="EMBL" id="GGEC01032121">
    <property type="protein sequence ID" value="MBX12605.1"/>
    <property type="molecule type" value="Transcribed_RNA"/>
</dbReference>
<dbReference type="GO" id="GO:0046872">
    <property type="term" value="F:metal ion binding"/>
    <property type="evidence" value="ECO:0007669"/>
    <property type="project" value="UniProtKB-KW"/>
</dbReference>
<dbReference type="GO" id="GO:0005634">
    <property type="term" value="C:nucleus"/>
    <property type="evidence" value="ECO:0007669"/>
    <property type="project" value="UniProtKB-SubCell"/>
</dbReference>
<sequence length="270" mass="31321">MKIAVEGCMHGDLDKVYETIEHIEKLHHTKIDLLICCGDFQAVRNVSDMESLSVPPKYREMKSFWKYYSGLQVAPLPTIFIGGNHEASNYLWELYYGGWAAPNIYFMGFAGVVKFGNLRIGGLSGIYNARDYHLGHYERPPYDARNIRSVYHVREYDVHKLMQIVEPIDIFLSHDWPLGITDYGDWKQLVRHKPYFEKEIREGTLGSRAAAQLLENLRPNYWFSAHLHCQFAALVQHGEGGPVTKFLALDKCLPRRKFLQVFNCDWQFCP</sequence>
<evidence type="ECO:0000256" key="6">
    <source>
        <dbReference type="ARBA" id="ARBA00022664"/>
    </source>
</evidence>
<keyword evidence="11" id="KW-0464">Manganese</keyword>
<dbReference type="InterPro" id="IPR029052">
    <property type="entry name" value="Metallo-depent_PP-like"/>
</dbReference>
<comment type="cofactor">
    <cofactor evidence="1">
        <name>Mn(2+)</name>
        <dbReference type="ChEBI" id="CHEBI:29035"/>
    </cofactor>
</comment>
<keyword evidence="12" id="KW-0539">Nucleus</keyword>